<keyword evidence="4" id="KW-1185">Reference proteome</keyword>
<accession>A0A2U1NRW7</accession>
<reference evidence="3 4" key="1">
    <citation type="journal article" date="2018" name="Mol. Plant">
        <title>The genome of Artemisia annua provides insight into the evolution of Asteraceae family and artemisinin biosynthesis.</title>
        <authorList>
            <person name="Shen Q."/>
            <person name="Zhang L."/>
            <person name="Liao Z."/>
            <person name="Wang S."/>
            <person name="Yan T."/>
            <person name="Shi P."/>
            <person name="Liu M."/>
            <person name="Fu X."/>
            <person name="Pan Q."/>
            <person name="Wang Y."/>
            <person name="Lv Z."/>
            <person name="Lu X."/>
            <person name="Zhang F."/>
            <person name="Jiang W."/>
            <person name="Ma Y."/>
            <person name="Chen M."/>
            <person name="Hao X."/>
            <person name="Li L."/>
            <person name="Tang Y."/>
            <person name="Lv G."/>
            <person name="Zhou Y."/>
            <person name="Sun X."/>
            <person name="Brodelius P.E."/>
            <person name="Rose J.K.C."/>
            <person name="Tang K."/>
        </authorList>
    </citation>
    <scope>NUCLEOTIDE SEQUENCE [LARGE SCALE GENOMIC DNA]</scope>
    <source>
        <strain evidence="4">cv. Huhao1</strain>
        <tissue evidence="3">Leaf</tissue>
    </source>
</reference>
<dbReference type="Proteomes" id="UP000245207">
    <property type="component" value="Unassembled WGS sequence"/>
</dbReference>
<dbReference type="AlphaFoldDB" id="A0A2U1NRW7"/>
<dbReference type="PANTHER" id="PTHR24177:SF443">
    <property type="entry name" value="PGG DOMAIN-CONTAINING PROTEIN"/>
    <property type="match status" value="1"/>
</dbReference>
<dbReference type="InterPro" id="IPR002110">
    <property type="entry name" value="Ankyrin_rpt"/>
</dbReference>
<evidence type="ECO:0000259" key="2">
    <source>
        <dbReference type="Pfam" id="PF13962"/>
    </source>
</evidence>
<evidence type="ECO:0000313" key="3">
    <source>
        <dbReference type="EMBL" id="PWA76253.1"/>
    </source>
</evidence>
<proteinExistence type="predicted"/>
<dbReference type="InterPro" id="IPR026961">
    <property type="entry name" value="PGG_dom"/>
</dbReference>
<dbReference type="InterPro" id="IPR036770">
    <property type="entry name" value="Ankyrin_rpt-contain_sf"/>
</dbReference>
<dbReference type="SMART" id="SM00248">
    <property type="entry name" value="ANK"/>
    <property type="match status" value="2"/>
</dbReference>
<feature type="transmembrane region" description="Helical" evidence="1">
    <location>
        <begin position="469"/>
        <end position="493"/>
    </location>
</feature>
<dbReference type="OrthoDB" id="1925304at2759"/>
<feature type="domain" description="PGG" evidence="2">
    <location>
        <begin position="428"/>
        <end position="534"/>
    </location>
</feature>
<organism evidence="3 4">
    <name type="scientific">Artemisia annua</name>
    <name type="common">Sweet wormwood</name>
    <dbReference type="NCBI Taxonomy" id="35608"/>
    <lineage>
        <taxon>Eukaryota</taxon>
        <taxon>Viridiplantae</taxon>
        <taxon>Streptophyta</taxon>
        <taxon>Embryophyta</taxon>
        <taxon>Tracheophyta</taxon>
        <taxon>Spermatophyta</taxon>
        <taxon>Magnoliopsida</taxon>
        <taxon>eudicotyledons</taxon>
        <taxon>Gunneridae</taxon>
        <taxon>Pentapetalae</taxon>
        <taxon>asterids</taxon>
        <taxon>campanulids</taxon>
        <taxon>Asterales</taxon>
        <taxon>Asteraceae</taxon>
        <taxon>Asteroideae</taxon>
        <taxon>Anthemideae</taxon>
        <taxon>Artemisiinae</taxon>
        <taxon>Artemisia</taxon>
    </lineage>
</organism>
<comment type="caution">
    <text evidence="3">The sequence shown here is derived from an EMBL/GenBank/DDBJ whole genome shotgun (WGS) entry which is preliminary data.</text>
</comment>
<keyword evidence="1" id="KW-0812">Transmembrane</keyword>
<evidence type="ECO:0000256" key="1">
    <source>
        <dbReference type="SAM" id="Phobius"/>
    </source>
</evidence>
<name>A0A2U1NRW7_ARTAN</name>
<feature type="transmembrane region" description="Helical" evidence="1">
    <location>
        <begin position="514"/>
        <end position="536"/>
    </location>
</feature>
<feature type="transmembrane region" description="Helical" evidence="1">
    <location>
        <begin position="432"/>
        <end position="449"/>
    </location>
</feature>
<keyword evidence="1" id="KW-0472">Membrane</keyword>
<feature type="transmembrane region" description="Helical" evidence="1">
    <location>
        <begin position="542"/>
        <end position="561"/>
    </location>
</feature>
<dbReference type="Pfam" id="PF13962">
    <property type="entry name" value="PGG"/>
    <property type="match status" value="1"/>
</dbReference>
<dbReference type="EMBL" id="PKPP01002291">
    <property type="protein sequence ID" value="PWA76253.1"/>
    <property type="molecule type" value="Genomic_DNA"/>
</dbReference>
<gene>
    <name evidence="3" type="ORF">CTI12_AA212050</name>
</gene>
<dbReference type="GO" id="GO:0016020">
    <property type="term" value="C:membrane"/>
    <property type="evidence" value="ECO:0007669"/>
    <property type="project" value="TreeGrafter"/>
</dbReference>
<dbReference type="SUPFAM" id="SSF48403">
    <property type="entry name" value="Ankyrin repeat"/>
    <property type="match status" value="1"/>
</dbReference>
<sequence>MENTISREHSVNLSSTSCSLQYLFENKDDYLEFGVPLYEASFKGDWEAAKIIFGKRPELVRFGLSRQLGTALHVAATAEETKLTLQFVRNLVNMMTREELELRNQSSNTAFWIASATGNVNMAMIMLEKNCRLQYIRGANSLLPLARSASGGKYNIVKYLYDVSQKMIGDHWTNEDRALILVNCVKRELFDLALQIVNDLPELAATVSVLKVLARKPDAFATLEKNILMRIKDTVISPVLRFFRMKVHSGAKEDTDALKLLKIIWRRVCETMYIDEIEVMMKGPPRILFVAAERGNTRFIAECLRTYPDLMFDKNEDGHTIFHIAVLHRHQGIYNLLYEIGSANHDICLSTDKMHNNMLHLVGMSSKEMAAKMAGASLLMQREILWFKEVEKMMPPYLTDVKNNNGQTAYELFSKENEDQVSSGLKWMNECMIVDTLIVAVAFAVFFTVPGGYRQDNGFPIFLHDISYLVFVISDGISLLLSAISLLVFLSILTSRYGPRDFMYSLPSKLMIGLLGLVGSVAAMTVTFTASFFMLYRKGLSWLPILCATFAFLPAIVFVALQYPLLIDMYRSTYDSHYLFNPKKRMLYNIKPKFQSSYNAGMV</sequence>
<dbReference type="PANTHER" id="PTHR24177">
    <property type="entry name" value="CASKIN"/>
    <property type="match status" value="1"/>
</dbReference>
<keyword evidence="1" id="KW-1133">Transmembrane helix</keyword>
<dbReference type="STRING" id="35608.A0A2U1NRW7"/>
<dbReference type="Gene3D" id="1.25.40.20">
    <property type="entry name" value="Ankyrin repeat-containing domain"/>
    <property type="match status" value="2"/>
</dbReference>
<evidence type="ECO:0000313" key="4">
    <source>
        <dbReference type="Proteomes" id="UP000245207"/>
    </source>
</evidence>
<protein>
    <submittedName>
        <fullName evidence="3">Ankyrin repeat-containing protein</fullName>
    </submittedName>
</protein>